<feature type="region of interest" description="Disordered" evidence="10">
    <location>
        <begin position="25"/>
        <end position="46"/>
    </location>
</feature>
<keyword evidence="14" id="KW-1185">Reference proteome</keyword>
<evidence type="ECO:0000256" key="8">
    <source>
        <dbReference type="PROSITE-ProRule" id="PRU00555"/>
    </source>
</evidence>
<keyword evidence="4 8" id="KW-0378">Hydrolase</keyword>
<feature type="compositionally biased region" description="Polar residues" evidence="10">
    <location>
        <begin position="139"/>
        <end position="158"/>
    </location>
</feature>
<dbReference type="Pfam" id="PF01735">
    <property type="entry name" value="PLA2_B"/>
    <property type="match status" value="1"/>
</dbReference>
<dbReference type="SMART" id="SM00022">
    <property type="entry name" value="PLAc"/>
    <property type="match status" value="1"/>
</dbReference>
<evidence type="ECO:0000256" key="4">
    <source>
        <dbReference type="ARBA" id="ARBA00022801"/>
    </source>
</evidence>
<evidence type="ECO:0000256" key="9">
    <source>
        <dbReference type="RuleBase" id="RU362103"/>
    </source>
</evidence>
<dbReference type="GO" id="GO:0005829">
    <property type="term" value="C:cytosol"/>
    <property type="evidence" value="ECO:0007669"/>
    <property type="project" value="TreeGrafter"/>
</dbReference>
<dbReference type="InterPro" id="IPR002642">
    <property type="entry name" value="LysoPLipase_cat_dom"/>
</dbReference>
<dbReference type="GO" id="GO:0004622">
    <property type="term" value="F:phosphatidylcholine lysophospholipase activity"/>
    <property type="evidence" value="ECO:0007669"/>
    <property type="project" value="UniProtKB-EC"/>
</dbReference>
<comment type="catalytic activity">
    <reaction evidence="9">
        <text>a 1-acyl-sn-glycero-3-phosphocholine + H2O = sn-glycerol 3-phosphocholine + a fatty acid + H(+)</text>
        <dbReference type="Rhea" id="RHEA:15177"/>
        <dbReference type="ChEBI" id="CHEBI:15377"/>
        <dbReference type="ChEBI" id="CHEBI:15378"/>
        <dbReference type="ChEBI" id="CHEBI:16870"/>
        <dbReference type="ChEBI" id="CHEBI:28868"/>
        <dbReference type="ChEBI" id="CHEBI:58168"/>
        <dbReference type="EC" id="3.1.1.5"/>
    </reaction>
</comment>
<evidence type="ECO:0000256" key="5">
    <source>
        <dbReference type="ARBA" id="ARBA00022963"/>
    </source>
</evidence>
<evidence type="ECO:0000256" key="11">
    <source>
        <dbReference type="SAM" id="Phobius"/>
    </source>
</evidence>
<evidence type="ECO:0000313" key="14">
    <source>
        <dbReference type="Proteomes" id="UP000301737"/>
    </source>
</evidence>
<comment type="caution">
    <text evidence="13">The sequence shown here is derived from an EMBL/GenBank/DDBJ whole genome shotgun (WGS) entry which is preliminary data.</text>
</comment>
<name>A0A4C2E456_9SACH</name>
<dbReference type="EC" id="3.1.1.5" evidence="2 9"/>
<dbReference type="PANTHER" id="PTHR10728:SF33">
    <property type="entry name" value="LYSOPHOSPHOLIPASE 1-RELATED"/>
    <property type="match status" value="1"/>
</dbReference>
<dbReference type="OrthoDB" id="4084751at2759"/>
<accession>A0A4C2E456</accession>
<dbReference type="GO" id="GO:0005576">
    <property type="term" value="C:extracellular region"/>
    <property type="evidence" value="ECO:0007669"/>
    <property type="project" value="TreeGrafter"/>
</dbReference>
<dbReference type="Proteomes" id="UP000301737">
    <property type="component" value="Unassembled WGS sequence"/>
</dbReference>
<keyword evidence="11" id="KW-0812">Transmembrane</keyword>
<dbReference type="InterPro" id="IPR016035">
    <property type="entry name" value="Acyl_Trfase/lysoPLipase"/>
</dbReference>
<dbReference type="AlphaFoldDB" id="A0A4C2E456"/>
<feature type="domain" description="PLA2c" evidence="12">
    <location>
        <begin position="56"/>
        <end position="648"/>
    </location>
</feature>
<feature type="chain" id="PRO_5020980185" description="Lysophospholipase" evidence="9">
    <location>
        <begin position="21"/>
        <end position="745"/>
    </location>
</feature>
<dbReference type="PANTHER" id="PTHR10728">
    <property type="entry name" value="CYTOSOLIC PHOSPHOLIPASE A2"/>
    <property type="match status" value="1"/>
</dbReference>
<reference evidence="13 14" key="1">
    <citation type="submission" date="2019-01" db="EMBL/GenBank/DDBJ databases">
        <title>Draft Genome Sequencing of Zygosaccharomyces mellis Ca-7.</title>
        <authorList>
            <person name="Shiwa Y."/>
            <person name="Kanesaki Y."/>
            <person name="Ishige T."/>
            <person name="Mura K."/>
            <person name="Hori T."/>
            <person name="Tamura T."/>
        </authorList>
    </citation>
    <scope>NUCLEOTIDE SEQUENCE [LARGE SCALE GENOMIC DNA]</scope>
    <source>
        <strain evidence="13 14">Ca-7</strain>
    </source>
</reference>
<sequence>MFCISYLVVLLGFLQAIAFASKHSSTSSTLSTPTAPSAKNLSNGGVDHGYAPRTIKCPSNETSFLREAQGLSSKEKEWLEKREVLVSESLRQFMLQSWRNFTNATETVNQLFPVTNASHHNNTKSLKFHNEAHRHHNGHVNNTANDTASSRNNGSSSDQDLYSLVPKIGIAASGGSYRAMFSGAGMLAAMDNRTMGSVEHGLGGLLQGSSYLVGSSGGAWLVGTLVGNNWISVQNIVDGMKSNNSVWDISHSLGNIGGYISNSSGMQWLESVRNEVNGKKAAGFPLSLSDYLGHAMAYELFPLLPHGAANYTVSDIRNLKAFQEAQMPFPLILAQYKTPNQTNNPLNSTIFEFNPYEMGSWDQTLNGFTDVKYLGTNVSDGSPVHQDSCVVGFDNYGFVLGTSASLSNVGISPQAGNSPLQNFFGSSMNNETSHVAEYSPNPFKNAHFGPKNGTVTKGDSLQLVDGGEDGQVIPFVPLLQKERDLDVIFTLDNSAVTSNSWPDGSSLVDTYERQFGEMGKNIAFPPVPDLETFEKEKLNQRITFFGCDDQELKNLSHTPPLIVYVPNAQHSFASNTSTYQVSYSENERLSMIKNGFEAATMGNLTQDSNFGGCIACAVAKRKQESKNISLPKECDACFSKYCWRGPVAPNVTIWNSSSEAKLGFGAKNLTTNITWNATTWKPFGNATVNLTAIIDQDHPDSKVLENKKHDDFKVDHFSKRNSATGLSVNMALVLASLVGLMIVAS</sequence>
<feature type="signal peptide" evidence="9">
    <location>
        <begin position="1"/>
        <end position="20"/>
    </location>
</feature>
<evidence type="ECO:0000256" key="3">
    <source>
        <dbReference type="ARBA" id="ARBA00022729"/>
    </source>
</evidence>
<dbReference type="EMBL" id="BIMX01000007">
    <property type="protein sequence ID" value="GCE99017.1"/>
    <property type="molecule type" value="Genomic_DNA"/>
</dbReference>
<keyword evidence="11" id="KW-0472">Membrane</keyword>
<evidence type="ECO:0000256" key="1">
    <source>
        <dbReference type="ARBA" id="ARBA00008780"/>
    </source>
</evidence>
<evidence type="ECO:0000256" key="2">
    <source>
        <dbReference type="ARBA" id="ARBA00013274"/>
    </source>
</evidence>
<keyword evidence="11" id="KW-1133">Transmembrane helix</keyword>
<dbReference type="SUPFAM" id="SSF52151">
    <property type="entry name" value="FabD/lysophospholipase-like"/>
    <property type="match status" value="1"/>
</dbReference>
<proteinExistence type="inferred from homology"/>
<feature type="region of interest" description="Disordered" evidence="10">
    <location>
        <begin position="136"/>
        <end position="158"/>
    </location>
</feature>
<organism evidence="13 14">
    <name type="scientific">Zygosaccharomyces mellis</name>
    <dbReference type="NCBI Taxonomy" id="42258"/>
    <lineage>
        <taxon>Eukaryota</taxon>
        <taxon>Fungi</taxon>
        <taxon>Dikarya</taxon>
        <taxon>Ascomycota</taxon>
        <taxon>Saccharomycotina</taxon>
        <taxon>Saccharomycetes</taxon>
        <taxon>Saccharomycetales</taxon>
        <taxon>Saccharomycetaceae</taxon>
        <taxon>Zygosaccharomyces</taxon>
    </lineage>
</organism>
<comment type="similarity">
    <text evidence="1 9">Belongs to the lysophospholipase family.</text>
</comment>
<gene>
    <name evidence="13" type="primary">PLB1_2</name>
    <name evidence="13" type="ORF">ZYGM_003998</name>
</gene>
<evidence type="ECO:0000256" key="7">
    <source>
        <dbReference type="ARBA" id="ARBA00023180"/>
    </source>
</evidence>
<evidence type="ECO:0000256" key="6">
    <source>
        <dbReference type="ARBA" id="ARBA00023098"/>
    </source>
</evidence>
<dbReference type="GO" id="GO:0005886">
    <property type="term" value="C:plasma membrane"/>
    <property type="evidence" value="ECO:0007669"/>
    <property type="project" value="TreeGrafter"/>
</dbReference>
<dbReference type="FunFam" id="3.40.1090.10:FF:000010">
    <property type="entry name" value="Lysophospholipase"/>
    <property type="match status" value="1"/>
</dbReference>
<dbReference type="GO" id="GO:0046475">
    <property type="term" value="P:glycerophospholipid catabolic process"/>
    <property type="evidence" value="ECO:0007669"/>
    <property type="project" value="TreeGrafter"/>
</dbReference>
<keyword evidence="6 8" id="KW-0443">Lipid metabolism</keyword>
<dbReference type="GO" id="GO:0005783">
    <property type="term" value="C:endoplasmic reticulum"/>
    <property type="evidence" value="ECO:0007669"/>
    <property type="project" value="TreeGrafter"/>
</dbReference>
<protein>
    <recommendedName>
        <fullName evidence="2 9">Lysophospholipase</fullName>
        <ecNumber evidence="2 9">3.1.1.5</ecNumber>
    </recommendedName>
</protein>
<dbReference type="PROSITE" id="PS51210">
    <property type="entry name" value="PLA2C"/>
    <property type="match status" value="1"/>
</dbReference>
<evidence type="ECO:0000256" key="10">
    <source>
        <dbReference type="SAM" id="MobiDB-lite"/>
    </source>
</evidence>
<dbReference type="GO" id="GO:0004623">
    <property type="term" value="F:phospholipase A2 activity"/>
    <property type="evidence" value="ECO:0007669"/>
    <property type="project" value="TreeGrafter"/>
</dbReference>
<keyword evidence="7" id="KW-0325">Glycoprotein</keyword>
<evidence type="ECO:0000259" key="12">
    <source>
        <dbReference type="PROSITE" id="PS51210"/>
    </source>
</evidence>
<dbReference type="Gene3D" id="3.40.1090.10">
    <property type="entry name" value="Cytosolic phospholipase A2 catalytic domain"/>
    <property type="match status" value="1"/>
</dbReference>
<keyword evidence="3 9" id="KW-0732">Signal</keyword>
<keyword evidence="5 8" id="KW-0442">Lipid degradation</keyword>
<feature type="compositionally biased region" description="Low complexity" evidence="10">
    <location>
        <begin position="25"/>
        <end position="38"/>
    </location>
</feature>
<evidence type="ECO:0000313" key="13">
    <source>
        <dbReference type="EMBL" id="GCE99017.1"/>
    </source>
</evidence>
<feature type="transmembrane region" description="Helical" evidence="11">
    <location>
        <begin position="726"/>
        <end position="744"/>
    </location>
</feature>